<dbReference type="InterPro" id="IPR011009">
    <property type="entry name" value="Kinase-like_dom_sf"/>
</dbReference>
<dbReference type="SUPFAM" id="SSF56112">
    <property type="entry name" value="Protein kinase-like (PK-like)"/>
    <property type="match status" value="1"/>
</dbReference>
<dbReference type="GO" id="GO:0005524">
    <property type="term" value="F:ATP binding"/>
    <property type="evidence" value="ECO:0007669"/>
    <property type="project" value="InterPro"/>
</dbReference>
<feature type="compositionally biased region" description="Low complexity" evidence="1">
    <location>
        <begin position="10"/>
        <end position="25"/>
    </location>
</feature>
<evidence type="ECO:0000313" key="3">
    <source>
        <dbReference type="EMBL" id="KAA8904272.1"/>
    </source>
</evidence>
<dbReference type="InterPro" id="IPR040976">
    <property type="entry name" value="Pkinase_fungal"/>
</dbReference>
<feature type="region of interest" description="Disordered" evidence="1">
    <location>
        <begin position="1"/>
        <end position="80"/>
    </location>
</feature>
<dbReference type="EMBL" id="VXIS01000110">
    <property type="protein sequence ID" value="KAA8904272.1"/>
    <property type="molecule type" value="Genomic_DNA"/>
</dbReference>
<protein>
    <recommendedName>
        <fullName evidence="2">Protein kinase domain-containing protein</fullName>
    </recommendedName>
</protein>
<reference evidence="3 4" key="1">
    <citation type="submission" date="2019-09" db="EMBL/GenBank/DDBJ databases">
        <title>Draft genome of the ectomycorrhizal ascomycete Sphaerosporella brunnea.</title>
        <authorList>
            <consortium name="DOE Joint Genome Institute"/>
            <person name="Benucci G.M."/>
            <person name="Marozzi G."/>
            <person name="Antonielli L."/>
            <person name="Sanchez S."/>
            <person name="Marco P."/>
            <person name="Wang X."/>
            <person name="Falini L.B."/>
            <person name="Barry K."/>
            <person name="Haridas S."/>
            <person name="Lipzen A."/>
            <person name="Labutti K."/>
            <person name="Grigoriev I.V."/>
            <person name="Murat C."/>
            <person name="Martin F."/>
            <person name="Albertini E."/>
            <person name="Donnini D."/>
            <person name="Bonito G."/>
        </authorList>
    </citation>
    <scope>NUCLEOTIDE SEQUENCE [LARGE SCALE GENOMIC DNA]</scope>
    <source>
        <strain evidence="3 4">Sb_GMNB300</strain>
    </source>
</reference>
<dbReference type="InterPro" id="IPR000719">
    <property type="entry name" value="Prot_kinase_dom"/>
</dbReference>
<dbReference type="GO" id="GO:0004672">
    <property type="term" value="F:protein kinase activity"/>
    <property type="evidence" value="ECO:0007669"/>
    <property type="project" value="InterPro"/>
</dbReference>
<proteinExistence type="predicted"/>
<dbReference type="Gene3D" id="1.10.510.10">
    <property type="entry name" value="Transferase(Phosphotransferase) domain 1"/>
    <property type="match status" value="1"/>
</dbReference>
<gene>
    <name evidence="3" type="ORF">FN846DRAFT_919773</name>
</gene>
<comment type="caution">
    <text evidence="3">The sequence shown here is derived from an EMBL/GenBank/DDBJ whole genome shotgun (WGS) entry which is preliminary data.</text>
</comment>
<dbReference type="PROSITE" id="PS50011">
    <property type="entry name" value="PROTEIN_KINASE_DOM"/>
    <property type="match status" value="1"/>
</dbReference>
<evidence type="ECO:0000313" key="4">
    <source>
        <dbReference type="Proteomes" id="UP000326924"/>
    </source>
</evidence>
<feature type="region of interest" description="Disordered" evidence="1">
    <location>
        <begin position="462"/>
        <end position="541"/>
    </location>
</feature>
<feature type="compositionally biased region" description="Polar residues" evidence="1">
    <location>
        <begin position="495"/>
        <end position="504"/>
    </location>
</feature>
<dbReference type="InParanoid" id="A0A5J5EU90"/>
<keyword evidence="4" id="KW-1185">Reference proteome</keyword>
<dbReference type="AlphaFoldDB" id="A0A5J5EU90"/>
<accession>A0A5J5EU90</accession>
<organism evidence="3 4">
    <name type="scientific">Sphaerosporella brunnea</name>
    <dbReference type="NCBI Taxonomy" id="1250544"/>
    <lineage>
        <taxon>Eukaryota</taxon>
        <taxon>Fungi</taxon>
        <taxon>Dikarya</taxon>
        <taxon>Ascomycota</taxon>
        <taxon>Pezizomycotina</taxon>
        <taxon>Pezizomycetes</taxon>
        <taxon>Pezizales</taxon>
        <taxon>Pyronemataceae</taxon>
        <taxon>Sphaerosporella</taxon>
    </lineage>
</organism>
<dbReference type="OrthoDB" id="4353729at2759"/>
<feature type="compositionally biased region" description="Polar residues" evidence="1">
    <location>
        <begin position="471"/>
        <end position="480"/>
    </location>
</feature>
<dbReference type="Proteomes" id="UP000326924">
    <property type="component" value="Unassembled WGS sequence"/>
</dbReference>
<dbReference type="PANTHER" id="PTHR38248">
    <property type="entry name" value="FUNK1 6"/>
    <property type="match status" value="1"/>
</dbReference>
<evidence type="ECO:0000256" key="1">
    <source>
        <dbReference type="SAM" id="MobiDB-lite"/>
    </source>
</evidence>
<evidence type="ECO:0000259" key="2">
    <source>
        <dbReference type="PROSITE" id="PS50011"/>
    </source>
</evidence>
<dbReference type="PANTHER" id="PTHR38248:SF2">
    <property type="entry name" value="FUNK1 11"/>
    <property type="match status" value="1"/>
</dbReference>
<feature type="domain" description="Protein kinase" evidence="2">
    <location>
        <begin position="447"/>
        <end position="747"/>
    </location>
</feature>
<feature type="compositionally biased region" description="Polar residues" evidence="1">
    <location>
        <begin position="46"/>
        <end position="79"/>
    </location>
</feature>
<dbReference type="Pfam" id="PF17667">
    <property type="entry name" value="Pkinase_fungal"/>
    <property type="match status" value="1"/>
</dbReference>
<sequence length="785" mass="87024">MPIMPRRSLRSASRAASASASASASNVLPKTPARPSSSLHPIDHTPLTTNSDGQRLRASQTSTGQRYTSSGPDQMPSNATRDEMDPVLLAELAGAVSRNVPGFTDAFFPASHHLQELFDWAVDTGVYVRDSSCWRSWPASPTEGNVLVFFQRVVDNVLLRQLCANTGARAYPYVPSNTVLIRGGDCRRKTDLLLPTVIPNGTALPTATLPRLNFGKMPRSRYDWRSIRVVGELKSNPQQSDTDSTLAQLANYVREIFNAQPSRRWVHAFTLCGHHLRAWMFDRSGATTSELIDINAQPILFLRVVCGYALMDATAVGFDPSIKWLRGGVEEPYDPTVAYSLGSFATTSPPYIYAPVGPDKSVLVKLEIDPNPLFNRRSIVTRGSVCWKARRFGQAPWPYVVKDQWRAAERPSECDIISSMQRPDRTPDLGLPEYCWYGDHSENGQPVDIVKSVRRGCMVDAVTMPPPASRTRPSGSSSRVAGTMAPPLRPIIEGRNTQPRNTPAGSMPPPQWSSSRGTKRRSTAEDLPESAPKRTRRDEPARCNNRIFSRLVMAPVGRAIDMFTTVTELLEAVRDAICGHRTLYNSHQILHRDVSLFNILIDDDVTRPGKGLLIDLDLAIRRDRLSATGASHRTGTQDFMAPGLLSGNPHSFRHDLESFFYVLLWIATYYTVPPGDGSPTELRSFSSEVDTIFDACEDVSRNFMRLAIMKAGFVQNPFSFEKLCLAVLDDDMRAALGPLLSAWRDVLYPPGYCVQYAHASPDEEAGLWQTLVDACQQRIDALDGR</sequence>
<name>A0A5J5EU90_9PEZI</name>